<evidence type="ECO:0000259" key="2">
    <source>
        <dbReference type="Pfam" id="PF14244"/>
    </source>
</evidence>
<feature type="domain" description="Retrotransposon Copia-like N-terminal" evidence="2">
    <location>
        <begin position="37"/>
        <end position="79"/>
    </location>
</feature>
<reference evidence="3 4" key="1">
    <citation type="submission" date="2024-04" db="EMBL/GenBank/DDBJ databases">
        <authorList>
            <person name="Fracassetti M."/>
        </authorList>
    </citation>
    <scope>NUCLEOTIDE SEQUENCE [LARGE SCALE GENOMIC DNA]</scope>
</reference>
<sequence length="107" mass="11090">MSGDGNDSATNDAIISSSGGNSVQPTSNIPAALRLLSSENPGQLFVGELLNDSNYGEWVTDMTEALIAKNKMGMVDETIPSECLASVCCPSEGMAKDGNGKGYSQLN</sequence>
<dbReference type="Pfam" id="PF14244">
    <property type="entry name" value="Retrotran_gag_3"/>
    <property type="match status" value="1"/>
</dbReference>
<organism evidence="3 4">
    <name type="scientific">Linum trigynum</name>
    <dbReference type="NCBI Taxonomy" id="586398"/>
    <lineage>
        <taxon>Eukaryota</taxon>
        <taxon>Viridiplantae</taxon>
        <taxon>Streptophyta</taxon>
        <taxon>Embryophyta</taxon>
        <taxon>Tracheophyta</taxon>
        <taxon>Spermatophyta</taxon>
        <taxon>Magnoliopsida</taxon>
        <taxon>eudicotyledons</taxon>
        <taxon>Gunneridae</taxon>
        <taxon>Pentapetalae</taxon>
        <taxon>rosids</taxon>
        <taxon>fabids</taxon>
        <taxon>Malpighiales</taxon>
        <taxon>Linaceae</taxon>
        <taxon>Linum</taxon>
    </lineage>
</organism>
<accession>A0AAV2EC78</accession>
<dbReference type="AlphaFoldDB" id="A0AAV2EC78"/>
<name>A0AAV2EC78_9ROSI</name>
<dbReference type="InterPro" id="IPR029472">
    <property type="entry name" value="Copia-like_N"/>
</dbReference>
<keyword evidence="4" id="KW-1185">Reference proteome</keyword>
<proteinExistence type="predicted"/>
<dbReference type="EMBL" id="OZ034817">
    <property type="protein sequence ID" value="CAL1383382.1"/>
    <property type="molecule type" value="Genomic_DNA"/>
</dbReference>
<evidence type="ECO:0000313" key="3">
    <source>
        <dbReference type="EMBL" id="CAL1383382.1"/>
    </source>
</evidence>
<evidence type="ECO:0000256" key="1">
    <source>
        <dbReference type="SAM" id="MobiDB-lite"/>
    </source>
</evidence>
<feature type="region of interest" description="Disordered" evidence="1">
    <location>
        <begin position="1"/>
        <end position="27"/>
    </location>
</feature>
<evidence type="ECO:0000313" key="4">
    <source>
        <dbReference type="Proteomes" id="UP001497516"/>
    </source>
</evidence>
<dbReference type="Proteomes" id="UP001497516">
    <property type="component" value="Chromosome 4"/>
</dbReference>
<gene>
    <name evidence="3" type="ORF">LTRI10_LOCUS24661</name>
</gene>
<protein>
    <recommendedName>
        <fullName evidence="2">Retrotransposon Copia-like N-terminal domain-containing protein</fullName>
    </recommendedName>
</protein>